<dbReference type="EMBL" id="CADCVF010000065">
    <property type="protein sequence ID" value="CAA9463959.1"/>
    <property type="molecule type" value="Genomic_DNA"/>
</dbReference>
<protein>
    <submittedName>
        <fullName evidence="5">Myo-inositol 2-dehydrogenase</fullName>
        <ecNumber evidence="5">1.1.1.18</ecNumber>
    </submittedName>
</protein>
<keyword evidence="2 5" id="KW-0560">Oxidoreductase</keyword>
<evidence type="ECO:0000259" key="4">
    <source>
        <dbReference type="Pfam" id="PF22725"/>
    </source>
</evidence>
<dbReference type="EC" id="1.1.1.18" evidence="5"/>
<feature type="domain" description="Gfo/Idh/MocA-like oxidoreductase N-terminal" evidence="3">
    <location>
        <begin position="1"/>
        <end position="117"/>
    </location>
</feature>
<name>A0A6J4R9E4_9ACTN</name>
<dbReference type="SUPFAM" id="SSF55347">
    <property type="entry name" value="Glyceraldehyde-3-phosphate dehydrogenase-like, C-terminal domain"/>
    <property type="match status" value="1"/>
</dbReference>
<gene>
    <name evidence="5" type="ORF">AVDCRST_MAG58-3111</name>
</gene>
<evidence type="ECO:0000256" key="1">
    <source>
        <dbReference type="ARBA" id="ARBA00010928"/>
    </source>
</evidence>
<comment type="similarity">
    <text evidence="1">Belongs to the Gfo/Idh/MocA family.</text>
</comment>
<evidence type="ECO:0000256" key="2">
    <source>
        <dbReference type="ARBA" id="ARBA00023002"/>
    </source>
</evidence>
<dbReference type="AlphaFoldDB" id="A0A6J4R9E4"/>
<dbReference type="GO" id="GO:0000166">
    <property type="term" value="F:nucleotide binding"/>
    <property type="evidence" value="ECO:0007669"/>
    <property type="project" value="InterPro"/>
</dbReference>
<accession>A0A6J4R9E4</accession>
<dbReference type="InterPro" id="IPR036291">
    <property type="entry name" value="NAD(P)-bd_dom_sf"/>
</dbReference>
<reference evidence="5" key="1">
    <citation type="submission" date="2020-02" db="EMBL/GenBank/DDBJ databases">
        <authorList>
            <person name="Meier V. D."/>
        </authorList>
    </citation>
    <scope>NUCLEOTIDE SEQUENCE</scope>
    <source>
        <strain evidence="5">AVDCRST_MAG58</strain>
    </source>
</reference>
<dbReference type="InterPro" id="IPR000683">
    <property type="entry name" value="Gfo/Idh/MocA-like_OxRdtase_N"/>
</dbReference>
<dbReference type="Gene3D" id="3.40.50.720">
    <property type="entry name" value="NAD(P)-binding Rossmann-like Domain"/>
    <property type="match status" value="1"/>
</dbReference>
<dbReference type="Pfam" id="PF22725">
    <property type="entry name" value="GFO_IDH_MocA_C3"/>
    <property type="match status" value="1"/>
</dbReference>
<organism evidence="5">
    <name type="scientific">uncultured Rubrobacteraceae bacterium</name>
    <dbReference type="NCBI Taxonomy" id="349277"/>
    <lineage>
        <taxon>Bacteria</taxon>
        <taxon>Bacillati</taxon>
        <taxon>Actinomycetota</taxon>
        <taxon>Rubrobacteria</taxon>
        <taxon>Rubrobacterales</taxon>
        <taxon>Rubrobacteraceae</taxon>
        <taxon>environmental samples</taxon>
    </lineage>
</organism>
<dbReference type="Gene3D" id="3.30.360.10">
    <property type="entry name" value="Dihydrodipicolinate Reductase, domain 2"/>
    <property type="match status" value="1"/>
</dbReference>
<sequence>MKVGLLGAGRIGALHAGVLARDPAVDVILVGDVDPHRSEVVAAEVGGEAGPIEAVMSSGPDAVVIAASTQAHASLIRAAVEAGIPAFCEKPIALGYEETVEIVREVEATGATLQVGFQRRFDAGYAEARRLVETGALGTIYSVRLATHDPDPPPEEYIPTSGGIFRDLHIHDFDILRWLTGGEVEEVYATGSVRNFEFFAEHGDVDTSAALIRMEEGTVAVLTGGRHDPLGYDVRAELFGSRDSIAVGMDRRTPLRSVEPGISPSEKTAYPNFQDRFLDAYTAEMEHFLALVRGEADNPCTAIDALEALRIAMAADLSLAEHRPVSLSEVG</sequence>
<evidence type="ECO:0000259" key="3">
    <source>
        <dbReference type="Pfam" id="PF01408"/>
    </source>
</evidence>
<dbReference type="PANTHER" id="PTHR42840:SF3">
    <property type="entry name" value="BINDING ROSSMANN FOLD OXIDOREDUCTASE, PUTATIVE (AFU_ORTHOLOGUE AFUA_2G10240)-RELATED"/>
    <property type="match status" value="1"/>
</dbReference>
<feature type="domain" description="GFO/IDH/MocA-like oxidoreductase" evidence="4">
    <location>
        <begin position="125"/>
        <end position="245"/>
    </location>
</feature>
<dbReference type="GO" id="GO:0050112">
    <property type="term" value="F:inositol 2-dehydrogenase (NAD+) activity"/>
    <property type="evidence" value="ECO:0007669"/>
    <property type="project" value="UniProtKB-EC"/>
</dbReference>
<dbReference type="Pfam" id="PF01408">
    <property type="entry name" value="GFO_IDH_MocA"/>
    <property type="match status" value="1"/>
</dbReference>
<proteinExistence type="inferred from homology"/>
<dbReference type="PANTHER" id="PTHR42840">
    <property type="entry name" value="NAD(P)-BINDING ROSSMANN-FOLD SUPERFAMILY PROTEIN-RELATED"/>
    <property type="match status" value="1"/>
</dbReference>
<dbReference type="SUPFAM" id="SSF51735">
    <property type="entry name" value="NAD(P)-binding Rossmann-fold domains"/>
    <property type="match status" value="1"/>
</dbReference>
<dbReference type="InterPro" id="IPR055170">
    <property type="entry name" value="GFO_IDH_MocA-like_dom"/>
</dbReference>
<evidence type="ECO:0000313" key="5">
    <source>
        <dbReference type="EMBL" id="CAA9463959.1"/>
    </source>
</evidence>